<sequence>MSNGSANSNWLNCTQTTCFYALGWNATAFPLAVVTRLPWDVLVPVEAPSSLTLFREKRDFGITAAIVTAITVDAVSTTVSAVALSGTVQTGNALKTFLPMLPVP</sequence>
<keyword evidence="1" id="KW-0946">Virion</keyword>
<name>G3I6C8_CRIGR</name>
<accession>G3I6C8</accession>
<gene>
    <name evidence="1" type="ORF">I79_019044</name>
</gene>
<evidence type="ECO:0000313" key="1">
    <source>
        <dbReference type="EMBL" id="EGV98017.1"/>
    </source>
</evidence>
<evidence type="ECO:0000313" key="2">
    <source>
        <dbReference type="Proteomes" id="UP000001075"/>
    </source>
</evidence>
<keyword evidence="1" id="KW-0261">Viral envelope protein</keyword>
<organism evidence="1 2">
    <name type="scientific">Cricetulus griseus</name>
    <name type="common">Chinese hamster</name>
    <name type="synonym">Cricetulus barabensis griseus</name>
    <dbReference type="NCBI Taxonomy" id="10029"/>
    <lineage>
        <taxon>Eukaryota</taxon>
        <taxon>Metazoa</taxon>
        <taxon>Chordata</taxon>
        <taxon>Craniata</taxon>
        <taxon>Vertebrata</taxon>
        <taxon>Euteleostomi</taxon>
        <taxon>Mammalia</taxon>
        <taxon>Eutheria</taxon>
        <taxon>Euarchontoglires</taxon>
        <taxon>Glires</taxon>
        <taxon>Rodentia</taxon>
        <taxon>Myomorpha</taxon>
        <taxon>Muroidea</taxon>
        <taxon>Cricetidae</taxon>
        <taxon>Cricetinae</taxon>
        <taxon>Cricetulus</taxon>
    </lineage>
</organism>
<dbReference type="Proteomes" id="UP000001075">
    <property type="component" value="Unassembled WGS sequence"/>
</dbReference>
<protein>
    <submittedName>
        <fullName evidence="1">Envelope glycoprotein</fullName>
    </submittedName>
</protein>
<dbReference type="InParanoid" id="G3I6C8"/>
<reference evidence="2" key="1">
    <citation type="journal article" date="2011" name="Nat. Biotechnol.">
        <title>The genomic sequence of the Chinese hamster ovary (CHO)-K1 cell line.</title>
        <authorList>
            <person name="Xu X."/>
            <person name="Nagarajan H."/>
            <person name="Lewis N.E."/>
            <person name="Pan S."/>
            <person name="Cai Z."/>
            <person name="Liu X."/>
            <person name="Chen W."/>
            <person name="Xie M."/>
            <person name="Wang W."/>
            <person name="Hammond S."/>
            <person name="Andersen M.R."/>
            <person name="Neff N."/>
            <person name="Passarelli B."/>
            <person name="Koh W."/>
            <person name="Fan H.C."/>
            <person name="Wang J."/>
            <person name="Gui Y."/>
            <person name="Lee K.H."/>
            <person name="Betenbaugh M.J."/>
            <person name="Quake S.R."/>
            <person name="Famili I."/>
            <person name="Palsson B.O."/>
            <person name="Wang J."/>
        </authorList>
    </citation>
    <scope>NUCLEOTIDE SEQUENCE [LARGE SCALE GENOMIC DNA]</scope>
    <source>
        <strain evidence="2">CHO K1 cell line</strain>
    </source>
</reference>
<proteinExistence type="predicted"/>
<dbReference type="EMBL" id="JH001356">
    <property type="protein sequence ID" value="EGV98017.1"/>
    <property type="molecule type" value="Genomic_DNA"/>
</dbReference>
<dbReference type="AlphaFoldDB" id="G3I6C8"/>